<evidence type="ECO:0000313" key="9">
    <source>
        <dbReference type="Proteomes" id="UP000183509"/>
    </source>
</evidence>
<reference evidence="6 11" key="4">
    <citation type="submission" date="2018-05" db="EMBL/GenBank/DDBJ databases">
        <title>Vancomycin-resistant Enterococcus faecium strain from Chelyabinsk, Russia.</title>
        <authorList>
            <person name="Gostev V."/>
            <person name="Goncharov A."/>
            <person name="Kolodzhieva V."/>
            <person name="Suvorov A."/>
            <person name="Sidorenko S."/>
            <person name="Zueva L."/>
        </authorList>
    </citation>
    <scope>NUCLEOTIDE SEQUENCE [LARGE SCALE GENOMIC DNA]</scope>
    <source>
        <strain evidence="6 11">20</strain>
    </source>
</reference>
<feature type="signal peptide" evidence="1">
    <location>
        <begin position="1"/>
        <end position="23"/>
    </location>
</feature>
<dbReference type="GeneID" id="66454459"/>
<evidence type="ECO:0000313" key="5">
    <source>
        <dbReference type="EMBL" id="OOL83080.1"/>
    </source>
</evidence>
<dbReference type="PROSITE" id="PS51257">
    <property type="entry name" value="PROKAR_LIPOPROTEIN"/>
    <property type="match status" value="1"/>
</dbReference>
<dbReference type="EMBL" id="QHGU01000022">
    <property type="protein sequence ID" value="PZM56039.1"/>
    <property type="molecule type" value="Genomic_DNA"/>
</dbReference>
<organism evidence="3 8">
    <name type="scientific">Enterococcus faecium</name>
    <name type="common">Streptococcus faecium</name>
    <dbReference type="NCBI Taxonomy" id="1352"/>
    <lineage>
        <taxon>Bacteria</taxon>
        <taxon>Bacillati</taxon>
        <taxon>Bacillota</taxon>
        <taxon>Bacilli</taxon>
        <taxon>Lactobacillales</taxon>
        <taxon>Enterococcaceae</taxon>
        <taxon>Enterococcus</taxon>
    </lineage>
</organism>
<reference evidence="3 8" key="1">
    <citation type="submission" date="2016-01" db="EMBL/GenBank/DDBJ databases">
        <title>Molecular Mechanisms for transfer of large genomic segments between Enterococcus faecium strains.</title>
        <authorList>
            <person name="Garcia-Solache M.A."/>
            <person name="Lebreton F."/>
            <person name="Mclaughlin R.E."/>
            <person name="Whiteaker J.D."/>
            <person name="Gilmore M.S."/>
            <person name="Rice L.B."/>
        </authorList>
    </citation>
    <scope>NUCLEOTIDE SEQUENCE [LARGE SCALE GENOMIC DNA]</scope>
    <source>
        <strain evidence="3 8">D344RRF x C68</strain>
    </source>
</reference>
<dbReference type="STRING" id="1352.AL014_06905"/>
<dbReference type="EMBL" id="LRHK01000001">
    <property type="protein sequence ID" value="KWX19069.1"/>
    <property type="molecule type" value="Genomic_DNA"/>
</dbReference>
<name>A0A132P9R2_ENTFC</name>
<dbReference type="AlphaFoldDB" id="A0A132P9R2"/>
<evidence type="ECO:0000256" key="1">
    <source>
        <dbReference type="SAM" id="SignalP"/>
    </source>
</evidence>
<dbReference type="Proteomes" id="UP000469871">
    <property type="component" value="Unassembled WGS sequence"/>
</dbReference>
<comment type="caution">
    <text evidence="3">The sequence shown here is derived from an EMBL/GenBank/DDBJ whole genome shotgun (WGS) entry which is preliminary data.</text>
</comment>
<keyword evidence="2" id="KW-0449">Lipoprotein</keyword>
<dbReference type="Proteomes" id="UP000070452">
    <property type="component" value="Unassembled WGS sequence"/>
</dbReference>
<dbReference type="EMBL" id="WEFP01000001">
    <property type="protein sequence ID" value="KAB7576102.1"/>
    <property type="molecule type" value="Genomic_DNA"/>
</dbReference>
<evidence type="ECO:0000313" key="10">
    <source>
        <dbReference type="Proteomes" id="UP000191171"/>
    </source>
</evidence>
<keyword evidence="1" id="KW-0732">Signal</keyword>
<evidence type="ECO:0000313" key="8">
    <source>
        <dbReference type="Proteomes" id="UP000070452"/>
    </source>
</evidence>
<protein>
    <submittedName>
        <fullName evidence="2">Lipoprotein</fullName>
    </submittedName>
</protein>
<dbReference type="Proteomes" id="UP001260956">
    <property type="component" value="Unassembled WGS sequence"/>
</dbReference>
<reference evidence="4" key="6">
    <citation type="submission" date="2023-03" db="EMBL/GenBank/DDBJ databases">
        <authorList>
            <person name="Shen W."/>
            <person name="Cai J."/>
        </authorList>
    </citation>
    <scope>NUCLEOTIDE SEQUENCE</scope>
    <source>
        <strain evidence="4">B1010-2</strain>
    </source>
</reference>
<dbReference type="RefSeq" id="WP_002288333.1">
    <property type="nucleotide sequence ID" value="NZ_AP022341.1"/>
</dbReference>
<dbReference type="Proteomes" id="UP000183509">
    <property type="component" value="Unassembled WGS sequence"/>
</dbReference>
<evidence type="ECO:0000313" key="7">
    <source>
        <dbReference type="EMBL" id="SAM47624.1"/>
    </source>
</evidence>
<evidence type="ECO:0000313" key="2">
    <source>
        <dbReference type="EMBL" id="KAB7576102.1"/>
    </source>
</evidence>
<evidence type="ECO:0000313" key="3">
    <source>
        <dbReference type="EMBL" id="KWX19069.1"/>
    </source>
</evidence>
<evidence type="ECO:0000313" key="6">
    <source>
        <dbReference type="EMBL" id="PZM56039.1"/>
    </source>
</evidence>
<reference evidence="7 9" key="2">
    <citation type="submission" date="2016-04" db="EMBL/GenBank/DDBJ databases">
        <authorList>
            <person name="Millard A."/>
        </authorList>
    </citation>
    <scope>NUCLEOTIDE SEQUENCE [LARGE SCALE GENOMIC DNA]</scope>
    <source>
        <strain evidence="7">Isolate 22</strain>
    </source>
</reference>
<feature type="chain" id="PRO_5015050178" evidence="1">
    <location>
        <begin position="24"/>
        <end position="146"/>
    </location>
</feature>
<dbReference type="EMBL" id="JARPTX010000014">
    <property type="protein sequence ID" value="MDT2369683.1"/>
    <property type="molecule type" value="Genomic_DNA"/>
</dbReference>
<evidence type="ECO:0000313" key="12">
    <source>
        <dbReference type="Proteomes" id="UP000469871"/>
    </source>
</evidence>
<dbReference type="PATRIC" id="fig|1352.1358.peg.1616"/>
<evidence type="ECO:0000313" key="4">
    <source>
        <dbReference type="EMBL" id="MDT2369683.1"/>
    </source>
</evidence>
<dbReference type="EMBL" id="MVGJ01000026">
    <property type="protein sequence ID" value="OOL83080.1"/>
    <property type="molecule type" value="Genomic_DNA"/>
</dbReference>
<sequence length="146" mass="15518">MRAIFSSISVVGLFFLLAGCGSADSNTGSVDSIDAGQTVKTSSTKTERQSIFVGTIESITQVEAEEETLQLKLVDVMAKEDPANMGTSFSNDGVILNATAEKISVDINELKIGDKVQFTLVEMPIMTMSIPPQVPGDSIIDVSLNK</sequence>
<dbReference type="Proteomes" id="UP000249070">
    <property type="component" value="Unassembled WGS sequence"/>
</dbReference>
<reference evidence="5 10" key="3">
    <citation type="submission" date="2017-02" db="EMBL/GenBank/DDBJ databases">
        <title>Clonality and virulence of isolates of VRE in Hematopoietic Stem Cell Transplanted (HSCT) patients.</title>
        <authorList>
            <person name="Marchi A.P."/>
            <person name="Martins R.C."/>
            <person name="Marie S.K."/>
            <person name="Levin A.S."/>
            <person name="Costa S.F."/>
        </authorList>
    </citation>
    <scope>NUCLEOTIDE SEQUENCE [LARGE SCALE GENOMIC DNA]</scope>
    <source>
        <strain evidence="5 10">LIM1759</strain>
    </source>
</reference>
<dbReference type="Proteomes" id="UP000191171">
    <property type="component" value="Unassembled WGS sequence"/>
</dbReference>
<dbReference type="EMBL" id="FKLM01000032">
    <property type="protein sequence ID" value="SAM47624.1"/>
    <property type="molecule type" value="Genomic_DNA"/>
</dbReference>
<reference evidence="2 12" key="5">
    <citation type="submission" date="2019-10" db="EMBL/GenBank/DDBJ databases">
        <title>Evolutionary dynamics of vancomycin-resistant Enterococcus faecium during gastrointestinal tract colonization and bloodstream infection in immunocompromised pediatric patients.</title>
        <authorList>
            <person name="Chilambi G.S."/>
            <person name="Nordstrom H.R."/>
            <person name="Evans D.R."/>
            <person name="Ferrolino J."/>
            <person name="Hayden R.T."/>
            <person name="Maron G.M."/>
            <person name="Vo A.N."/>
            <person name="Gilmore M.S."/>
            <person name="Wolf J."/>
            <person name="Rosch J.W."/>
            <person name="Van Tyne D."/>
        </authorList>
    </citation>
    <scope>NUCLEOTIDE SEQUENCE [LARGE SCALE GENOMIC DNA]</scope>
    <source>
        <strain evidence="2 12">VRECG27</strain>
    </source>
</reference>
<gene>
    <name evidence="3" type="ORF">AWT83_11525</name>
    <name evidence="5" type="ORF">B1P95_05845</name>
    <name evidence="6" type="ORF">DKP91_06240</name>
    <name evidence="7" type="ORF">DTPHA_601848</name>
    <name evidence="2" type="ORF">GBM73_01690</name>
    <name evidence="4" type="ORF">P6Z85_05855</name>
</gene>
<evidence type="ECO:0000313" key="11">
    <source>
        <dbReference type="Proteomes" id="UP000249070"/>
    </source>
</evidence>
<proteinExistence type="predicted"/>
<accession>A0A132P9R2</accession>